<name>A0A7J9DLP3_9ROSI</name>
<keyword evidence="2" id="KW-1185">Reference proteome</keyword>
<sequence length="89" mass="9769">ELSIPCRLVLNVVGIEEIETLAVLKFVVCVFGFDSSSKFNLLKAMLCWEISFNEVFLIGVGATRSVAPSSFHLLGRLISCHCIVPEIVV</sequence>
<evidence type="ECO:0000313" key="1">
    <source>
        <dbReference type="EMBL" id="MBA0761494.1"/>
    </source>
</evidence>
<organism evidence="1 2">
    <name type="scientific">Gossypium trilobum</name>
    <dbReference type="NCBI Taxonomy" id="34281"/>
    <lineage>
        <taxon>Eukaryota</taxon>
        <taxon>Viridiplantae</taxon>
        <taxon>Streptophyta</taxon>
        <taxon>Embryophyta</taxon>
        <taxon>Tracheophyta</taxon>
        <taxon>Spermatophyta</taxon>
        <taxon>Magnoliopsida</taxon>
        <taxon>eudicotyledons</taxon>
        <taxon>Gunneridae</taxon>
        <taxon>Pentapetalae</taxon>
        <taxon>rosids</taxon>
        <taxon>malvids</taxon>
        <taxon>Malvales</taxon>
        <taxon>Malvaceae</taxon>
        <taxon>Malvoideae</taxon>
        <taxon>Gossypium</taxon>
    </lineage>
</organism>
<proteinExistence type="predicted"/>
<dbReference type="EMBL" id="JABEZW010000003">
    <property type="protein sequence ID" value="MBA0761494.1"/>
    <property type="molecule type" value="Genomic_DNA"/>
</dbReference>
<comment type="caution">
    <text evidence="1">The sequence shown here is derived from an EMBL/GenBank/DDBJ whole genome shotgun (WGS) entry which is preliminary data.</text>
</comment>
<gene>
    <name evidence="1" type="ORF">Gotri_024134</name>
</gene>
<reference evidence="1 2" key="1">
    <citation type="journal article" date="2019" name="Genome Biol. Evol.">
        <title>Insights into the evolution of the New World diploid cottons (Gossypium, subgenus Houzingenia) based on genome sequencing.</title>
        <authorList>
            <person name="Grover C.E."/>
            <person name="Arick M.A. 2nd"/>
            <person name="Thrash A."/>
            <person name="Conover J.L."/>
            <person name="Sanders W.S."/>
            <person name="Peterson D.G."/>
            <person name="Frelichowski J.E."/>
            <person name="Scheffler J.A."/>
            <person name="Scheffler B.E."/>
            <person name="Wendel J.F."/>
        </authorList>
    </citation>
    <scope>NUCLEOTIDE SEQUENCE [LARGE SCALE GENOMIC DNA]</scope>
    <source>
        <strain evidence="1">8</strain>
        <tissue evidence="1">Leaf</tissue>
    </source>
</reference>
<feature type="non-terminal residue" evidence="1">
    <location>
        <position position="1"/>
    </location>
</feature>
<dbReference type="AlphaFoldDB" id="A0A7J9DLP3"/>
<accession>A0A7J9DLP3</accession>
<evidence type="ECO:0000313" key="2">
    <source>
        <dbReference type="Proteomes" id="UP000593568"/>
    </source>
</evidence>
<protein>
    <submittedName>
        <fullName evidence="1">Uncharacterized protein</fullName>
    </submittedName>
</protein>
<dbReference type="Proteomes" id="UP000593568">
    <property type="component" value="Unassembled WGS sequence"/>
</dbReference>